<comment type="similarity">
    <text evidence="1 3">Belongs to the MinE family.</text>
</comment>
<dbReference type="NCBIfam" id="TIGR01215">
    <property type="entry name" value="minE"/>
    <property type="match status" value="1"/>
</dbReference>
<keyword evidence="3 4" id="KW-0132">Cell division</keyword>
<protein>
    <recommendedName>
        <fullName evidence="3">Cell division topological specificity factor</fullName>
    </recommendedName>
</protein>
<evidence type="ECO:0000256" key="1">
    <source>
        <dbReference type="ARBA" id="ARBA00008168"/>
    </source>
</evidence>
<gene>
    <name evidence="3" type="primary">minE</name>
    <name evidence="4" type="ORF">SAMN05660297_00490</name>
</gene>
<dbReference type="Pfam" id="PF03776">
    <property type="entry name" value="MinE"/>
    <property type="match status" value="1"/>
</dbReference>
<dbReference type="Proteomes" id="UP000199568">
    <property type="component" value="Unassembled WGS sequence"/>
</dbReference>
<proteinExistence type="inferred from homology"/>
<evidence type="ECO:0000313" key="5">
    <source>
        <dbReference type="Proteomes" id="UP000199568"/>
    </source>
</evidence>
<reference evidence="4 5" key="1">
    <citation type="submission" date="2016-10" db="EMBL/GenBank/DDBJ databases">
        <authorList>
            <person name="de Groot N.N."/>
        </authorList>
    </citation>
    <scope>NUCLEOTIDE SEQUENCE [LARGE SCALE GENOMIC DNA]</scope>
    <source>
        <strain evidence="4 5">DSM 18979</strain>
    </source>
</reference>
<dbReference type="InterPro" id="IPR005527">
    <property type="entry name" value="MinE"/>
</dbReference>
<accession>A0A1H9Z006</accession>
<dbReference type="EMBL" id="FOHU01000001">
    <property type="protein sequence ID" value="SES74782.1"/>
    <property type="molecule type" value="Genomic_DNA"/>
</dbReference>
<evidence type="ECO:0000256" key="3">
    <source>
        <dbReference type="HAMAP-Rule" id="MF_00262"/>
    </source>
</evidence>
<evidence type="ECO:0000313" key="4">
    <source>
        <dbReference type="EMBL" id="SES74782.1"/>
    </source>
</evidence>
<comment type="function">
    <text evidence="2 3">Prevents the cell division inhibition by proteins MinC and MinD at internal division sites while permitting inhibition at polar sites. This ensures cell division at the proper site by restricting the formation of a division septum at the midpoint of the long axis of the cell.</text>
</comment>
<dbReference type="GO" id="GO:0032955">
    <property type="term" value="P:regulation of division septum assembly"/>
    <property type="evidence" value="ECO:0007669"/>
    <property type="project" value="InterPro"/>
</dbReference>
<evidence type="ECO:0000256" key="2">
    <source>
        <dbReference type="ARBA" id="ARBA00025265"/>
    </source>
</evidence>
<dbReference type="Gene3D" id="3.30.1070.10">
    <property type="entry name" value="Cell division topological specificity factor MinE"/>
    <property type="match status" value="1"/>
</dbReference>
<keyword evidence="5" id="KW-1185">Reference proteome</keyword>
<dbReference type="RefSeq" id="WP_090438730.1">
    <property type="nucleotide sequence ID" value="NZ_FOHU01000001.1"/>
</dbReference>
<keyword evidence="3" id="KW-0131">Cell cycle</keyword>
<name>A0A1H9Z006_9FIRM</name>
<dbReference type="STRING" id="426128.SAMN05660297_00490"/>
<dbReference type="SUPFAM" id="SSF55229">
    <property type="entry name" value="Cell division protein MinE topological specificity domain"/>
    <property type="match status" value="1"/>
</dbReference>
<sequence>MDFLKFFNKDSGPSKNVAKERLKLVLVHDRTNCSPHFLDMVKGDIIRIISDYVEIDESGLDVKLTKTKSDIDDTMIPALVANIPIKKMKDKSGGY</sequence>
<dbReference type="InterPro" id="IPR036707">
    <property type="entry name" value="MinE_sf"/>
</dbReference>
<dbReference type="HAMAP" id="MF_00262">
    <property type="entry name" value="MinE"/>
    <property type="match status" value="1"/>
</dbReference>
<dbReference type="AlphaFoldDB" id="A0A1H9Z006"/>
<dbReference type="OrthoDB" id="9796578at2"/>
<organism evidence="4 5">
    <name type="scientific">Natronincola peptidivorans</name>
    <dbReference type="NCBI Taxonomy" id="426128"/>
    <lineage>
        <taxon>Bacteria</taxon>
        <taxon>Bacillati</taxon>
        <taxon>Bacillota</taxon>
        <taxon>Clostridia</taxon>
        <taxon>Peptostreptococcales</taxon>
        <taxon>Natronincolaceae</taxon>
        <taxon>Natronincola</taxon>
    </lineage>
</organism>
<dbReference type="GO" id="GO:0051301">
    <property type="term" value="P:cell division"/>
    <property type="evidence" value="ECO:0007669"/>
    <property type="project" value="UniProtKB-KW"/>
</dbReference>